<comment type="caution">
    <text evidence="3">The sequence shown here is derived from an EMBL/GenBank/DDBJ whole genome shotgun (WGS) entry which is preliminary data.</text>
</comment>
<comment type="similarity">
    <text evidence="1">Belongs to the aspartokinase family.</text>
</comment>
<organism evidence="3 4">
    <name type="scientific">Corallococcus sicarius</name>
    <dbReference type="NCBI Taxonomy" id="2316726"/>
    <lineage>
        <taxon>Bacteria</taxon>
        <taxon>Pseudomonadati</taxon>
        <taxon>Myxococcota</taxon>
        <taxon>Myxococcia</taxon>
        <taxon>Myxococcales</taxon>
        <taxon>Cystobacterineae</taxon>
        <taxon>Myxococcaceae</taxon>
        <taxon>Corallococcus</taxon>
    </lineage>
</organism>
<dbReference type="AlphaFoldDB" id="A0A3A8LVP3"/>
<dbReference type="Gene3D" id="3.40.1160.10">
    <property type="entry name" value="Acetylglutamate kinase-like"/>
    <property type="match status" value="1"/>
</dbReference>
<dbReference type="SUPFAM" id="SSF53633">
    <property type="entry name" value="Carbamate kinase-like"/>
    <property type="match status" value="1"/>
</dbReference>
<evidence type="ECO:0000256" key="1">
    <source>
        <dbReference type="ARBA" id="ARBA00010122"/>
    </source>
</evidence>
<dbReference type="GO" id="GO:0009090">
    <property type="term" value="P:homoserine biosynthetic process"/>
    <property type="evidence" value="ECO:0007669"/>
    <property type="project" value="TreeGrafter"/>
</dbReference>
<feature type="non-terminal residue" evidence="3">
    <location>
        <position position="100"/>
    </location>
</feature>
<name>A0A3A8LVP3_9BACT</name>
<keyword evidence="4" id="KW-1185">Reference proteome</keyword>
<dbReference type="GO" id="GO:0005829">
    <property type="term" value="C:cytosol"/>
    <property type="evidence" value="ECO:0007669"/>
    <property type="project" value="TreeGrafter"/>
</dbReference>
<dbReference type="PANTHER" id="PTHR21499">
    <property type="entry name" value="ASPARTATE KINASE"/>
    <property type="match status" value="1"/>
</dbReference>
<reference evidence="4" key="1">
    <citation type="submission" date="2018-09" db="EMBL/GenBank/DDBJ databases">
        <authorList>
            <person name="Livingstone P.G."/>
            <person name="Whitworth D.E."/>
        </authorList>
    </citation>
    <scope>NUCLEOTIDE SEQUENCE [LARGE SCALE GENOMIC DNA]</scope>
    <source>
        <strain evidence="4">CA040B</strain>
    </source>
</reference>
<dbReference type="PROSITE" id="PS00324">
    <property type="entry name" value="ASPARTOKINASE"/>
    <property type="match status" value="1"/>
</dbReference>
<keyword evidence="3" id="KW-0808">Transferase</keyword>
<dbReference type="InterPro" id="IPR018042">
    <property type="entry name" value="Aspartate_kinase_CS"/>
</dbReference>
<dbReference type="EMBL" id="RAWG01000732">
    <property type="protein sequence ID" value="RKH23279.1"/>
    <property type="molecule type" value="Genomic_DNA"/>
</dbReference>
<evidence type="ECO:0000259" key="2">
    <source>
        <dbReference type="Pfam" id="PF00696"/>
    </source>
</evidence>
<proteinExistence type="inferred from homology"/>
<sequence>MRVMKFGGTSVADAERMRGVVALVAEARKQERVTVVVSAVSGITNLLVEAARVAQEGEPVQGACTRFEDTHSAIARALAAELTPAQTRPLAEGLVALGVE</sequence>
<evidence type="ECO:0000313" key="4">
    <source>
        <dbReference type="Proteomes" id="UP000273405"/>
    </source>
</evidence>
<dbReference type="PANTHER" id="PTHR21499:SF59">
    <property type="entry name" value="ASPARTOKINASE"/>
    <property type="match status" value="1"/>
</dbReference>
<dbReference type="GO" id="GO:0004072">
    <property type="term" value="F:aspartate kinase activity"/>
    <property type="evidence" value="ECO:0007669"/>
    <property type="project" value="InterPro"/>
</dbReference>
<dbReference type="InterPro" id="IPR001048">
    <property type="entry name" value="Asp/Glu/Uridylate_kinase"/>
</dbReference>
<keyword evidence="3" id="KW-0418">Kinase</keyword>
<dbReference type="Proteomes" id="UP000273405">
    <property type="component" value="Unassembled WGS sequence"/>
</dbReference>
<gene>
    <name evidence="3" type="ORF">D7X12_41905</name>
</gene>
<dbReference type="GO" id="GO:0009089">
    <property type="term" value="P:lysine biosynthetic process via diaminopimelate"/>
    <property type="evidence" value="ECO:0007669"/>
    <property type="project" value="TreeGrafter"/>
</dbReference>
<protein>
    <submittedName>
        <fullName evidence="3">Bifunctional aspartate kinase/homoserine dehydrogenase I</fullName>
    </submittedName>
</protein>
<evidence type="ECO:0000313" key="3">
    <source>
        <dbReference type="EMBL" id="RKH23279.1"/>
    </source>
</evidence>
<dbReference type="Pfam" id="PF00696">
    <property type="entry name" value="AA_kinase"/>
    <property type="match status" value="1"/>
</dbReference>
<dbReference type="InterPro" id="IPR036393">
    <property type="entry name" value="AceGlu_kinase-like_sf"/>
</dbReference>
<accession>A0A3A8LVP3</accession>
<feature type="domain" description="Aspartate/glutamate/uridylate kinase" evidence="2">
    <location>
        <begin position="2"/>
        <end position="65"/>
    </location>
</feature>